<dbReference type="InterPro" id="IPR007712">
    <property type="entry name" value="RelE/ParE_toxin"/>
</dbReference>
<organism evidence="2 3">
    <name type="scientific">Pseudomonas fluorescens</name>
    <dbReference type="NCBI Taxonomy" id="294"/>
    <lineage>
        <taxon>Bacteria</taxon>
        <taxon>Pseudomonadati</taxon>
        <taxon>Pseudomonadota</taxon>
        <taxon>Gammaproteobacteria</taxon>
        <taxon>Pseudomonadales</taxon>
        <taxon>Pseudomonadaceae</taxon>
        <taxon>Pseudomonas</taxon>
    </lineage>
</organism>
<dbReference type="InterPro" id="IPR035093">
    <property type="entry name" value="RelE/ParE_toxin_dom_sf"/>
</dbReference>
<comment type="caution">
    <text evidence="2">The sequence shown here is derived from an EMBL/GenBank/DDBJ whole genome shotgun (WGS) entry which is preliminary data.</text>
</comment>
<evidence type="ECO:0000313" key="2">
    <source>
        <dbReference type="EMBL" id="TFW42950.1"/>
    </source>
</evidence>
<gene>
    <name evidence="2" type="ORF">E4T65_14355</name>
</gene>
<sequence>MTFRVVMLHSAKSDLKDIKSYLIGQFSTSTWQHTYESLKQALRCLETLPYAGPVPEEIERLNLIQYRQVVSGMNRIIYEIRDNTVYIHIIGDTRKNLQALLLKRLMK</sequence>
<keyword evidence="1" id="KW-1277">Toxin-antitoxin system</keyword>
<dbReference type="Proteomes" id="UP000297322">
    <property type="component" value="Unassembled WGS sequence"/>
</dbReference>
<name>A0A4Y9THU3_PSEFL</name>
<reference evidence="2 3" key="1">
    <citation type="submission" date="2019-03" db="EMBL/GenBank/DDBJ databases">
        <title>Biocontrol and xenobiotic degradation properties of endophytic Pseudomonas fluorescens strain BRZ63.</title>
        <authorList>
            <person name="Chlebek D.A."/>
            <person name="Pinski A."/>
            <person name="Zur J.P."/>
            <person name="Michalska J."/>
            <person name="Hupert-Kocurek K.T."/>
        </authorList>
    </citation>
    <scope>NUCLEOTIDE SEQUENCE [LARGE SCALE GENOMIC DNA]</scope>
    <source>
        <strain evidence="2 3">BRZ63</strain>
    </source>
</reference>
<dbReference type="Pfam" id="PF05016">
    <property type="entry name" value="ParE_toxin"/>
    <property type="match status" value="1"/>
</dbReference>
<proteinExistence type="predicted"/>
<dbReference type="SUPFAM" id="SSF143011">
    <property type="entry name" value="RelE-like"/>
    <property type="match status" value="1"/>
</dbReference>
<evidence type="ECO:0000256" key="1">
    <source>
        <dbReference type="ARBA" id="ARBA00022649"/>
    </source>
</evidence>
<dbReference type="AlphaFoldDB" id="A0A4Y9THU3"/>
<dbReference type="EMBL" id="SPVI01000007">
    <property type="protein sequence ID" value="TFW42950.1"/>
    <property type="molecule type" value="Genomic_DNA"/>
</dbReference>
<accession>A0A4Y9THU3</accession>
<dbReference type="Gene3D" id="3.30.2310.20">
    <property type="entry name" value="RelE-like"/>
    <property type="match status" value="1"/>
</dbReference>
<protein>
    <submittedName>
        <fullName evidence="2">Type II toxin-antitoxin system RelE/ParE family toxin</fullName>
    </submittedName>
</protein>
<evidence type="ECO:0000313" key="3">
    <source>
        <dbReference type="Proteomes" id="UP000297322"/>
    </source>
</evidence>
<dbReference type="RefSeq" id="WP_135196511.1">
    <property type="nucleotide sequence ID" value="NZ_SPVI01000007.1"/>
</dbReference>